<keyword evidence="1" id="KW-0812">Transmembrane</keyword>
<keyword evidence="1" id="KW-1133">Transmembrane helix</keyword>
<gene>
    <name evidence="2" type="ORF">Asi02nite_80670</name>
</gene>
<sequence length="88" mass="8926">MPLVPPGLVLLVVAAALTVFVRWRWAPAFGVLVAVMEAIALGVGGADDLVNSEATGVMLATWVRAIGVVVALVAGVASLRSPARVAHA</sequence>
<evidence type="ECO:0000256" key="1">
    <source>
        <dbReference type="SAM" id="Phobius"/>
    </source>
</evidence>
<organism evidence="2 3">
    <name type="scientific">Asanoa siamensis</name>
    <dbReference type="NCBI Taxonomy" id="926357"/>
    <lineage>
        <taxon>Bacteria</taxon>
        <taxon>Bacillati</taxon>
        <taxon>Actinomycetota</taxon>
        <taxon>Actinomycetes</taxon>
        <taxon>Micromonosporales</taxon>
        <taxon>Micromonosporaceae</taxon>
        <taxon>Asanoa</taxon>
    </lineage>
</organism>
<keyword evidence="1" id="KW-0472">Membrane</keyword>
<accession>A0ABQ4D4U5</accession>
<evidence type="ECO:0000313" key="3">
    <source>
        <dbReference type="Proteomes" id="UP000604117"/>
    </source>
</evidence>
<keyword evidence="3" id="KW-1185">Reference proteome</keyword>
<feature type="transmembrane region" description="Helical" evidence="1">
    <location>
        <begin position="6"/>
        <end position="23"/>
    </location>
</feature>
<protein>
    <submittedName>
        <fullName evidence="2">Uncharacterized protein</fullName>
    </submittedName>
</protein>
<reference evidence="2 3" key="1">
    <citation type="submission" date="2021-01" db="EMBL/GenBank/DDBJ databases">
        <title>Whole genome shotgun sequence of Asanoa siamensis NBRC 107932.</title>
        <authorList>
            <person name="Komaki H."/>
            <person name="Tamura T."/>
        </authorList>
    </citation>
    <scope>NUCLEOTIDE SEQUENCE [LARGE SCALE GENOMIC DNA]</scope>
    <source>
        <strain evidence="2 3">NBRC 107932</strain>
    </source>
</reference>
<proteinExistence type="predicted"/>
<dbReference type="EMBL" id="BONE01000159">
    <property type="protein sequence ID" value="GIF78549.1"/>
    <property type="molecule type" value="Genomic_DNA"/>
</dbReference>
<feature type="transmembrane region" description="Helical" evidence="1">
    <location>
        <begin position="58"/>
        <end position="79"/>
    </location>
</feature>
<dbReference type="Proteomes" id="UP000604117">
    <property type="component" value="Unassembled WGS sequence"/>
</dbReference>
<feature type="transmembrane region" description="Helical" evidence="1">
    <location>
        <begin position="28"/>
        <end position="46"/>
    </location>
</feature>
<name>A0ABQ4D4U5_9ACTN</name>
<evidence type="ECO:0000313" key="2">
    <source>
        <dbReference type="EMBL" id="GIF78549.1"/>
    </source>
</evidence>
<comment type="caution">
    <text evidence="2">The sequence shown here is derived from an EMBL/GenBank/DDBJ whole genome shotgun (WGS) entry which is preliminary data.</text>
</comment>